<evidence type="ECO:0000256" key="4">
    <source>
        <dbReference type="ARBA" id="ARBA00022519"/>
    </source>
</evidence>
<evidence type="ECO:0000256" key="11">
    <source>
        <dbReference type="ARBA" id="ARBA00023136"/>
    </source>
</evidence>
<proteinExistence type="predicted"/>
<reference evidence="15 16" key="1">
    <citation type="submission" date="2020-04" db="EMBL/GenBank/DDBJ databases">
        <authorList>
            <person name="De Canck E."/>
        </authorList>
    </citation>
    <scope>NUCLEOTIDE SEQUENCE [LARGE SCALE GENOMIC DNA]</scope>
    <source>
        <strain evidence="15 16">LMG 29739</strain>
    </source>
</reference>
<dbReference type="RefSeq" id="WP_246270474.1">
    <property type="nucleotide sequence ID" value="NZ_CADIKF010000039.1"/>
</dbReference>
<keyword evidence="3" id="KW-0004">4Fe-4S</keyword>
<keyword evidence="11" id="KW-0472">Membrane</keyword>
<keyword evidence="6" id="KW-0677">Repeat</keyword>
<keyword evidence="2" id="KW-1003">Cell membrane</keyword>
<dbReference type="PROSITE" id="PS00198">
    <property type="entry name" value="4FE4S_FER_1"/>
    <property type="match status" value="2"/>
</dbReference>
<feature type="compositionally biased region" description="Basic and acidic residues" evidence="12">
    <location>
        <begin position="324"/>
        <end position="356"/>
    </location>
</feature>
<keyword evidence="7" id="KW-1278">Translocase</keyword>
<evidence type="ECO:0000256" key="6">
    <source>
        <dbReference type="ARBA" id="ARBA00022737"/>
    </source>
</evidence>
<keyword evidence="10" id="KW-0411">Iron-sulfur</keyword>
<feature type="region of interest" description="Disordered" evidence="12">
    <location>
        <begin position="292"/>
        <end position="373"/>
    </location>
</feature>
<name>A0A6J5EGH9_9BURK</name>
<dbReference type="InterPro" id="IPR007202">
    <property type="entry name" value="4Fe-4S_dom"/>
</dbReference>
<evidence type="ECO:0000256" key="8">
    <source>
        <dbReference type="ARBA" id="ARBA00022982"/>
    </source>
</evidence>
<evidence type="ECO:0000256" key="3">
    <source>
        <dbReference type="ARBA" id="ARBA00022485"/>
    </source>
</evidence>
<protein>
    <submittedName>
        <fullName evidence="15">Ion-translocating oxidoreductase complex subunit B</fullName>
    </submittedName>
</protein>
<evidence type="ECO:0000256" key="12">
    <source>
        <dbReference type="SAM" id="MobiDB-lite"/>
    </source>
</evidence>
<feature type="compositionally biased region" description="Low complexity" evidence="12">
    <location>
        <begin position="299"/>
        <end position="313"/>
    </location>
</feature>
<dbReference type="AlphaFoldDB" id="A0A6J5EGH9"/>
<keyword evidence="8" id="KW-0249">Electron transport</keyword>
<organism evidence="15 16">
    <name type="scientific">Paraburkholderia solisilvae</name>
    <dbReference type="NCBI Taxonomy" id="624376"/>
    <lineage>
        <taxon>Bacteria</taxon>
        <taxon>Pseudomonadati</taxon>
        <taxon>Pseudomonadota</taxon>
        <taxon>Betaproteobacteria</taxon>
        <taxon>Burkholderiales</taxon>
        <taxon>Burkholderiaceae</taxon>
        <taxon>Paraburkholderia</taxon>
    </lineage>
</organism>
<dbReference type="Pfam" id="PF04060">
    <property type="entry name" value="FeS"/>
    <property type="match status" value="1"/>
</dbReference>
<evidence type="ECO:0000313" key="15">
    <source>
        <dbReference type="EMBL" id="CAB3764824.1"/>
    </source>
</evidence>
<dbReference type="InterPro" id="IPR010207">
    <property type="entry name" value="Elect_transpt_cplx_RnfB/RsxB"/>
</dbReference>
<dbReference type="InterPro" id="IPR017900">
    <property type="entry name" value="4Fe4S_Fe_S_CS"/>
</dbReference>
<dbReference type="InterPro" id="IPR050294">
    <property type="entry name" value="RnfB_subfamily"/>
</dbReference>
<keyword evidence="4" id="KW-0997">Cell inner membrane</keyword>
<evidence type="ECO:0000256" key="10">
    <source>
        <dbReference type="ARBA" id="ARBA00023014"/>
    </source>
</evidence>
<accession>A0A6J5EGH9</accession>
<evidence type="ECO:0000313" key="16">
    <source>
        <dbReference type="Proteomes" id="UP000494329"/>
    </source>
</evidence>
<evidence type="ECO:0000256" key="9">
    <source>
        <dbReference type="ARBA" id="ARBA00023004"/>
    </source>
</evidence>
<evidence type="ECO:0000256" key="7">
    <source>
        <dbReference type="ARBA" id="ARBA00022967"/>
    </source>
</evidence>
<dbReference type="Gene3D" id="3.30.70.20">
    <property type="match status" value="1"/>
</dbReference>
<dbReference type="InterPro" id="IPR017896">
    <property type="entry name" value="4Fe4S_Fe-S-bd"/>
</dbReference>
<dbReference type="SUPFAM" id="SSF54862">
    <property type="entry name" value="4Fe-4S ferredoxins"/>
    <property type="match status" value="1"/>
</dbReference>
<dbReference type="GO" id="GO:0051539">
    <property type="term" value="F:4 iron, 4 sulfur cluster binding"/>
    <property type="evidence" value="ECO:0007669"/>
    <property type="project" value="UniProtKB-KW"/>
</dbReference>
<dbReference type="GO" id="GO:0046872">
    <property type="term" value="F:metal ion binding"/>
    <property type="evidence" value="ECO:0007669"/>
    <property type="project" value="UniProtKB-KW"/>
</dbReference>
<dbReference type="PANTHER" id="PTHR42859:SF3">
    <property type="entry name" value="ION-TRANSLOCATING OXIDOREDUCTASE COMPLEX SUBUNIT B"/>
    <property type="match status" value="1"/>
</dbReference>
<feature type="domain" description="4Fe-4S" evidence="14">
    <location>
        <begin position="3"/>
        <end position="62"/>
    </location>
</feature>
<sequence length="373" mass="38390">MTDPKTLADRIEDLLPQTQCTKCGYQGCRPYAEAIAQGDANYNQCPPGGAQGIARLAALLGKPVIPLNPVNGVERPRPVALIDENLCIGCTLCMQACPVDAIVGAAKQMHTMVAELCTGCDLCVPPCPVDCIAMIPVTGSATGWDAWSQPQADAARERYHRRGARLEREREASEARAAARRSATSGTAADSGEAHADASAAGGTAGVASAPATANAPHHGAGTPPSANVSADADADADADAKKRAVIQAALERARKKKEELAAKGQGPQNTANVDADVQAQIDAAEARRRRLGIGGDPGQPAAGGAPSAQAARDAGRPSPSHAANERTDAQHRTNADRKGHSDHSDHGDHGDHGDDGSSNATHSASDHSNPKR</sequence>
<evidence type="ECO:0000256" key="5">
    <source>
        <dbReference type="ARBA" id="ARBA00022723"/>
    </source>
</evidence>
<dbReference type="Proteomes" id="UP000494329">
    <property type="component" value="Unassembled WGS sequence"/>
</dbReference>
<keyword evidence="1" id="KW-0813">Transport</keyword>
<feature type="compositionally biased region" description="Basic and acidic residues" evidence="12">
    <location>
        <begin position="164"/>
        <end position="174"/>
    </location>
</feature>
<keyword evidence="16" id="KW-1185">Reference proteome</keyword>
<gene>
    <name evidence="15" type="primary">rsxB</name>
    <name evidence="15" type="ORF">LMG29739_04449</name>
</gene>
<evidence type="ECO:0000259" key="14">
    <source>
        <dbReference type="PROSITE" id="PS51656"/>
    </source>
</evidence>
<keyword evidence="5" id="KW-0479">Metal-binding</keyword>
<feature type="domain" description="4Fe-4S ferredoxin-type" evidence="13">
    <location>
        <begin position="108"/>
        <end position="137"/>
    </location>
</feature>
<evidence type="ECO:0000256" key="2">
    <source>
        <dbReference type="ARBA" id="ARBA00022475"/>
    </source>
</evidence>
<feature type="domain" description="4Fe-4S ferredoxin-type" evidence="13">
    <location>
        <begin position="78"/>
        <end position="107"/>
    </location>
</feature>
<dbReference type="NCBIfam" id="NF005415">
    <property type="entry name" value="PRK06991.1"/>
    <property type="match status" value="1"/>
</dbReference>
<dbReference type="Pfam" id="PF14697">
    <property type="entry name" value="Fer4_21"/>
    <property type="match status" value="1"/>
</dbReference>
<dbReference type="NCBIfam" id="TIGR01944">
    <property type="entry name" value="rnfB"/>
    <property type="match status" value="1"/>
</dbReference>
<dbReference type="PROSITE" id="PS51379">
    <property type="entry name" value="4FE4S_FER_2"/>
    <property type="match status" value="2"/>
</dbReference>
<dbReference type="EMBL" id="CADIKF010000039">
    <property type="protein sequence ID" value="CAB3764824.1"/>
    <property type="molecule type" value="Genomic_DNA"/>
</dbReference>
<dbReference type="PROSITE" id="PS51656">
    <property type="entry name" value="4FE4S"/>
    <property type="match status" value="1"/>
</dbReference>
<dbReference type="PANTHER" id="PTHR42859">
    <property type="entry name" value="OXIDOREDUCTASE"/>
    <property type="match status" value="1"/>
</dbReference>
<evidence type="ECO:0000259" key="13">
    <source>
        <dbReference type="PROSITE" id="PS51379"/>
    </source>
</evidence>
<feature type="region of interest" description="Disordered" evidence="12">
    <location>
        <begin position="155"/>
        <end position="236"/>
    </location>
</feature>
<dbReference type="GO" id="GO:0009055">
    <property type="term" value="F:electron transfer activity"/>
    <property type="evidence" value="ECO:0007669"/>
    <property type="project" value="InterPro"/>
</dbReference>
<dbReference type="Gene3D" id="1.10.15.40">
    <property type="entry name" value="Electron transport complex subunit B, putative Fe-S cluster"/>
    <property type="match status" value="1"/>
</dbReference>
<keyword evidence="9" id="KW-0408">Iron</keyword>
<feature type="compositionally biased region" description="Low complexity" evidence="12">
    <location>
        <begin position="180"/>
        <end position="216"/>
    </location>
</feature>
<evidence type="ECO:0000256" key="1">
    <source>
        <dbReference type="ARBA" id="ARBA00022448"/>
    </source>
</evidence>